<dbReference type="PATRIC" id="fig|1411148.3.peg.406"/>
<name>W2C6L6_9BACT</name>
<dbReference type="Proteomes" id="UP000018837">
    <property type="component" value="Unassembled WGS sequence"/>
</dbReference>
<protein>
    <recommendedName>
        <fullName evidence="1">CD-NTase-associated protein 12/Pycsar effector protein TIR domain-containing protein</fullName>
    </recommendedName>
</protein>
<evidence type="ECO:0000313" key="3">
    <source>
        <dbReference type="Proteomes" id="UP000018837"/>
    </source>
</evidence>
<accession>W2C6L6</accession>
<dbReference type="Pfam" id="PF10137">
    <property type="entry name" value="CAP12-PCTIR_TIR"/>
    <property type="match status" value="1"/>
</dbReference>
<proteinExistence type="predicted"/>
<reference evidence="2 3" key="1">
    <citation type="submission" date="2013-11" db="EMBL/GenBank/DDBJ databases">
        <title>Single cell genomics of uncultured Tannerella BU063 (oral taxon 286).</title>
        <authorList>
            <person name="Beall C.J."/>
            <person name="Campbell A.G."/>
            <person name="Griffen A.L."/>
            <person name="Podar M."/>
            <person name="Leys E.J."/>
        </authorList>
    </citation>
    <scope>NUCLEOTIDE SEQUENCE [LARGE SCALE GENOMIC DNA]</scope>
    <source>
        <strain evidence="2">Cell 2</strain>
    </source>
</reference>
<dbReference type="GO" id="GO:0050135">
    <property type="term" value="F:NADP+ nucleosidase activity"/>
    <property type="evidence" value="ECO:0007669"/>
    <property type="project" value="InterPro"/>
</dbReference>
<dbReference type="EMBL" id="AYUF01000311">
    <property type="protein sequence ID" value="ETK02688.1"/>
    <property type="molecule type" value="Genomic_DNA"/>
</dbReference>
<dbReference type="PIRSF" id="PIRSF032620">
    <property type="entry name" value="UCP032620"/>
    <property type="match status" value="1"/>
</dbReference>
<dbReference type="AlphaFoldDB" id="W2C6L6"/>
<dbReference type="InterPro" id="IPR014571">
    <property type="entry name" value="UCP032620"/>
</dbReference>
<gene>
    <name evidence="2" type="ORF">N425_03195</name>
</gene>
<feature type="domain" description="CD-NTase-associated protein 12/Pycsar effector protein TIR" evidence="1">
    <location>
        <begin position="138"/>
        <end position="255"/>
    </location>
</feature>
<comment type="caution">
    <text evidence="2">The sequence shown here is derived from an EMBL/GenBank/DDBJ whole genome shotgun (WGS) entry which is preliminary data.</text>
</comment>
<dbReference type="InterPro" id="IPR019302">
    <property type="entry name" value="CAP12/PCTIR_TIR_dom"/>
</dbReference>
<sequence length="281" mass="32275">MYYHIAVTKGEHEKKESAYYPYYELNIKKEKVEKIVREYIKKEPFLLKSTHIDLQEYPQMIIVQTRKAVHGFAEDRARALNPLPILLGPSGADTFFIVRRDTKDDVTTSFIERMQKVVDEENHPKARLANTDVVKNKKVFIVHGHDDELKESAARLVEKIGLEAVILHEQANEGLTIIQKLEKQADVGYAIILYTPCDEGRKRGSENSKPRARQNVVFEHGLFMGKLGARRVCALRKSEVEMPSDAQGILYIEVKDGSNDWKYQVAKELEKAGYDVDWSKI</sequence>
<organism evidence="2 3">
    <name type="scientific">Tannerella sp. oral taxon BU063 isolate Cell 2</name>
    <dbReference type="NCBI Taxonomy" id="1411148"/>
    <lineage>
        <taxon>Bacteria</taxon>
        <taxon>Pseudomonadati</taxon>
        <taxon>Bacteroidota</taxon>
        <taxon>Bacteroidia</taxon>
        <taxon>Bacteroidales</taxon>
        <taxon>Tannerellaceae</taxon>
        <taxon>Tannerella</taxon>
    </lineage>
</organism>
<evidence type="ECO:0000313" key="2">
    <source>
        <dbReference type="EMBL" id="ETK02688.1"/>
    </source>
</evidence>
<evidence type="ECO:0000259" key="1">
    <source>
        <dbReference type="Pfam" id="PF10137"/>
    </source>
</evidence>